<dbReference type="Proteomes" id="UP001221366">
    <property type="component" value="Unassembled WGS sequence"/>
</dbReference>
<gene>
    <name evidence="3" type="ORF">PY092_05680</name>
</gene>
<dbReference type="SUPFAM" id="SSF82866">
    <property type="entry name" value="Multidrug efflux transporter AcrB transmembrane domain"/>
    <property type="match status" value="2"/>
</dbReference>
<dbReference type="Gene3D" id="3.30.70.1440">
    <property type="entry name" value="Multidrug efflux transporter AcrB pore domain"/>
    <property type="match status" value="1"/>
</dbReference>
<feature type="transmembrane region" description="Helical" evidence="1">
    <location>
        <begin position="359"/>
        <end position="381"/>
    </location>
</feature>
<comment type="caution">
    <text evidence="3">The sequence shown here is derived from an EMBL/GenBank/DDBJ whole genome shotgun (WGS) entry which is preliminary data.</text>
</comment>
<feature type="transmembrane region" description="Helical" evidence="1">
    <location>
        <begin position="522"/>
        <end position="540"/>
    </location>
</feature>
<reference evidence="3 4" key="1">
    <citation type="submission" date="2023-03" db="EMBL/GenBank/DDBJ databases">
        <title>Muricauda XX sp. nov. and Muricauda XXX sp. nov., two novel species isolated from Okinawa Trough.</title>
        <authorList>
            <person name="Cao W."/>
            <person name="Deng X."/>
        </authorList>
    </citation>
    <scope>NUCLEOTIDE SEQUENCE [LARGE SCALE GENOMIC DNA]</scope>
    <source>
        <strain evidence="3 4">334s03</strain>
    </source>
</reference>
<dbReference type="PRINTS" id="PR00702">
    <property type="entry name" value="ACRIFLAVINRP"/>
</dbReference>
<protein>
    <submittedName>
        <fullName evidence="3">Efflux RND transporter permease subunit</fullName>
    </submittedName>
</protein>
<evidence type="ECO:0000313" key="3">
    <source>
        <dbReference type="EMBL" id="MDF0715630.1"/>
    </source>
</evidence>
<feature type="transmembrane region" description="Helical" evidence="1">
    <location>
        <begin position="387"/>
        <end position="409"/>
    </location>
</feature>
<organism evidence="3 4">
    <name type="scientific">Flagellimonas yonaguniensis</name>
    <dbReference type="NCBI Taxonomy" id="3031325"/>
    <lineage>
        <taxon>Bacteria</taxon>
        <taxon>Pseudomonadati</taxon>
        <taxon>Bacteroidota</taxon>
        <taxon>Flavobacteriia</taxon>
        <taxon>Flavobacteriales</taxon>
        <taxon>Flavobacteriaceae</taxon>
        <taxon>Flagellimonas</taxon>
    </lineage>
</organism>
<dbReference type="SUPFAM" id="SSF82693">
    <property type="entry name" value="Multidrug efflux transporter AcrB pore domain, PN1, PN2, PC1 and PC2 subdomains"/>
    <property type="match status" value="2"/>
</dbReference>
<feature type="transmembrane region" description="Helical" evidence="1">
    <location>
        <begin position="985"/>
        <end position="1006"/>
    </location>
</feature>
<dbReference type="Gene3D" id="1.20.1640.10">
    <property type="entry name" value="Multidrug efflux transporter AcrB transmembrane domain"/>
    <property type="match status" value="2"/>
</dbReference>
<dbReference type="Gene3D" id="3.30.70.1430">
    <property type="entry name" value="Multidrug efflux transporter AcrB pore domain"/>
    <property type="match status" value="2"/>
</dbReference>
<feature type="transmembrane region" description="Helical" evidence="1">
    <location>
        <begin position="909"/>
        <end position="934"/>
    </location>
</feature>
<feature type="transmembrane region" description="Helical" evidence="1">
    <location>
        <begin position="857"/>
        <end position="876"/>
    </location>
</feature>
<accession>A0ABT5XWW1</accession>
<feature type="transmembrane region" description="Helical" evidence="1">
    <location>
        <begin position="461"/>
        <end position="484"/>
    </location>
</feature>
<dbReference type="Gene3D" id="3.30.2090.10">
    <property type="entry name" value="Multidrug efflux transporter AcrB TolC docking domain, DN and DC subdomains"/>
    <property type="match status" value="2"/>
</dbReference>
<dbReference type="Gene3D" id="3.30.70.1320">
    <property type="entry name" value="Multidrug efflux transporter AcrB pore domain like"/>
    <property type="match status" value="1"/>
</dbReference>
<evidence type="ECO:0000259" key="2">
    <source>
        <dbReference type="PROSITE" id="PS50156"/>
    </source>
</evidence>
<dbReference type="InterPro" id="IPR001036">
    <property type="entry name" value="Acrflvin-R"/>
</dbReference>
<keyword evidence="1" id="KW-0812">Transmembrane</keyword>
<keyword evidence="4" id="KW-1185">Reference proteome</keyword>
<feature type="transmembrane region" description="Helical" evidence="1">
    <location>
        <begin position="429"/>
        <end position="449"/>
    </location>
</feature>
<name>A0ABT5XWW1_9FLAO</name>
<dbReference type="PANTHER" id="PTHR32063">
    <property type="match status" value="1"/>
</dbReference>
<feature type="transmembrane region" description="Helical" evidence="1">
    <location>
        <begin position="333"/>
        <end position="352"/>
    </location>
</feature>
<sequence>MRLPHLAISNRLFVITSIVLLVFIGYKSFKSMPRSEDPFLELPKYSIIAVYPGASPEDMEELIVDPIEELIDELDDIDEIKTEVTNGLAVINVDAEFGIDYDGKYDDIVTEIGKIRNELPSGILELDINQYKPEDRNVVHQYALVSKDVEFRTLYDLAEDLEKDLEKSNVVKKVEIEAYPHEEIRISLDFQKMSQVGISLKQVVNVLKSNNANIPGGSLKSGKLTFNIKSSGSYESLDEIRNIAITSQDNQIVYLKNIANINYDYEDPRWIARFNGEKAIYLSVYQKKGGNILTLSEEIGQKAKDFKKKLPASIQLETPFEQAPAVKSRINDFLNNLLQGVFLVGIIILVFLGWRPASIVVTVIPLSILIAIILLDFTGYALHQISISSLVIALGLLVDNAIVVVENIIRFKKEGFGIGKAAAMGTAEVGYAIVSSTITTVLAFAPLALLESGPGVFLRSLPLTVIFVLVGSLVLALVFTPILAQKLLKDKNTTKSSVIIEKLEDFIEKKYSKTLDFALEKGWLIMLIGVLTMIGSILLFPKIGVSFFPTADKPMLLLSVEQPYSSNIDHTDETLRFIESVLDTTDYVQSYTTNAGHGNPQVYYNRIPEEYKTYHGEVLINFKEWDEERFHNTLNGFRKAFNSNPNGKISFRELQNGAPFEAPVEILLIGEDLKTLKRISYDIENLIAETPGVIDVENPLARAKTDIKVDINRDKAAMYNVSLFDIDQTVRASLNGLSIDKIKISEEDEEYPLVLRIPFKDRPSIRDFGKVSVPNARGENILLSQLASIKFDQDYAKINHYNTDRNTAITSNVTNPEETRKITESIIEKLKDYKWPNGYTYHVGGEYETQSESFGDLGTLLMVALILIFAVLVLQFRSIRQPLIIFSAIPLAISGSFIALFITGWSFSFFAFVGFISLVGIVVNNSIILVDYTNQLLKEGLSKIEAIKTAAKRRFTPIILTTLTTIVGLLPLTASGTSLWSPLGWTLIGGMISSTLLTLLVVPILYKWLTVTYKQRI</sequence>
<dbReference type="InterPro" id="IPR027463">
    <property type="entry name" value="AcrB_DN_DC_subdom"/>
</dbReference>
<evidence type="ECO:0000256" key="1">
    <source>
        <dbReference type="SAM" id="Phobius"/>
    </source>
</evidence>
<dbReference type="PROSITE" id="PS50156">
    <property type="entry name" value="SSD"/>
    <property type="match status" value="1"/>
</dbReference>
<dbReference type="PANTHER" id="PTHR32063:SF24">
    <property type="entry name" value="CATION EFFLUX SYSTEM (ACRB_ACRD_ACRF FAMILY)"/>
    <property type="match status" value="1"/>
</dbReference>
<feature type="transmembrane region" description="Helical" evidence="1">
    <location>
        <begin position="955"/>
        <end position="973"/>
    </location>
</feature>
<dbReference type="EMBL" id="JARFVB010000002">
    <property type="protein sequence ID" value="MDF0715630.1"/>
    <property type="molecule type" value="Genomic_DNA"/>
</dbReference>
<dbReference type="RefSeq" id="WP_275614876.1">
    <property type="nucleotide sequence ID" value="NZ_JARFVB010000002.1"/>
</dbReference>
<dbReference type="InterPro" id="IPR000731">
    <property type="entry name" value="SSD"/>
</dbReference>
<feature type="transmembrane region" description="Helical" evidence="1">
    <location>
        <begin position="12"/>
        <end position="29"/>
    </location>
</feature>
<proteinExistence type="predicted"/>
<keyword evidence="1" id="KW-1133">Transmembrane helix</keyword>
<evidence type="ECO:0000313" key="4">
    <source>
        <dbReference type="Proteomes" id="UP001221366"/>
    </source>
</evidence>
<dbReference type="SUPFAM" id="SSF82714">
    <property type="entry name" value="Multidrug efflux transporter AcrB TolC docking domain, DN and DC subdomains"/>
    <property type="match status" value="2"/>
</dbReference>
<dbReference type="Pfam" id="PF00873">
    <property type="entry name" value="ACR_tran"/>
    <property type="match status" value="1"/>
</dbReference>
<keyword evidence="1" id="KW-0472">Membrane</keyword>
<feature type="domain" description="SSD" evidence="2">
    <location>
        <begin position="342"/>
        <end position="479"/>
    </location>
</feature>
<feature type="transmembrane region" description="Helical" evidence="1">
    <location>
        <begin position="883"/>
        <end position="903"/>
    </location>
</feature>